<dbReference type="EMBL" id="JAHUTI010050513">
    <property type="protein sequence ID" value="MED6248661.1"/>
    <property type="molecule type" value="Genomic_DNA"/>
</dbReference>
<keyword evidence="2" id="KW-0677">Repeat</keyword>
<evidence type="ECO:0000256" key="2">
    <source>
        <dbReference type="ARBA" id="ARBA00022737"/>
    </source>
</evidence>
<protein>
    <submittedName>
        <fullName evidence="3">Uncharacterized protein</fullName>
    </submittedName>
</protein>
<keyword evidence="1" id="KW-0433">Leucine-rich repeat</keyword>
<dbReference type="Gene3D" id="3.80.10.10">
    <property type="entry name" value="Ribonuclease Inhibitor"/>
    <property type="match status" value="1"/>
</dbReference>
<evidence type="ECO:0000313" key="3">
    <source>
        <dbReference type="EMBL" id="MED6248661.1"/>
    </source>
</evidence>
<sequence length="87" mass="9409">LKCCQLTDISCASLASALSSTPSRLKDLDLSHNKLRDSGVRLLSASIHGPNCALLFLRLKECQITEEGRAAFSHSGAPPHPIQVIWI</sequence>
<dbReference type="InterPro" id="IPR032675">
    <property type="entry name" value="LRR_dom_sf"/>
</dbReference>
<dbReference type="Pfam" id="PF13516">
    <property type="entry name" value="LRR_6"/>
    <property type="match status" value="1"/>
</dbReference>
<dbReference type="InterPro" id="IPR051261">
    <property type="entry name" value="NLR"/>
</dbReference>
<dbReference type="SUPFAM" id="SSF52047">
    <property type="entry name" value="RNI-like"/>
    <property type="match status" value="1"/>
</dbReference>
<evidence type="ECO:0000313" key="4">
    <source>
        <dbReference type="Proteomes" id="UP001345963"/>
    </source>
</evidence>
<comment type="caution">
    <text evidence="3">The sequence shown here is derived from an EMBL/GenBank/DDBJ whole genome shotgun (WGS) entry which is preliminary data.</text>
</comment>
<dbReference type="PANTHER" id="PTHR24106">
    <property type="entry name" value="NACHT, LRR AND CARD DOMAINS-CONTAINING"/>
    <property type="match status" value="1"/>
</dbReference>
<dbReference type="InterPro" id="IPR001611">
    <property type="entry name" value="Leu-rich_rpt"/>
</dbReference>
<reference evidence="3 4" key="1">
    <citation type="submission" date="2021-07" db="EMBL/GenBank/DDBJ databases">
        <authorList>
            <person name="Palmer J.M."/>
        </authorList>
    </citation>
    <scope>NUCLEOTIDE SEQUENCE [LARGE SCALE GENOMIC DNA]</scope>
    <source>
        <strain evidence="3 4">AT_MEX2019</strain>
        <tissue evidence="3">Muscle</tissue>
    </source>
</reference>
<proteinExistence type="predicted"/>
<gene>
    <name evidence="3" type="ORF">ATANTOWER_003238</name>
</gene>
<evidence type="ECO:0000256" key="1">
    <source>
        <dbReference type="ARBA" id="ARBA00022614"/>
    </source>
</evidence>
<feature type="non-terminal residue" evidence="3">
    <location>
        <position position="1"/>
    </location>
</feature>
<accession>A0ABU7BDJ4</accession>
<name>A0ABU7BDJ4_9TELE</name>
<organism evidence="3 4">
    <name type="scientific">Ataeniobius toweri</name>
    <dbReference type="NCBI Taxonomy" id="208326"/>
    <lineage>
        <taxon>Eukaryota</taxon>
        <taxon>Metazoa</taxon>
        <taxon>Chordata</taxon>
        <taxon>Craniata</taxon>
        <taxon>Vertebrata</taxon>
        <taxon>Euteleostomi</taxon>
        <taxon>Actinopterygii</taxon>
        <taxon>Neopterygii</taxon>
        <taxon>Teleostei</taxon>
        <taxon>Neoteleostei</taxon>
        <taxon>Acanthomorphata</taxon>
        <taxon>Ovalentaria</taxon>
        <taxon>Atherinomorphae</taxon>
        <taxon>Cyprinodontiformes</taxon>
        <taxon>Goodeidae</taxon>
        <taxon>Ataeniobius</taxon>
    </lineage>
</organism>
<keyword evidence="4" id="KW-1185">Reference proteome</keyword>
<dbReference type="Proteomes" id="UP001345963">
    <property type="component" value="Unassembled WGS sequence"/>
</dbReference>